<dbReference type="AlphaFoldDB" id="A0AAD9MFP2"/>
<keyword evidence="4" id="KW-1185">Reference proteome</keyword>
<accession>A0AAD9MFP2</accession>
<evidence type="ECO:0000256" key="1">
    <source>
        <dbReference type="SAM" id="Coils"/>
    </source>
</evidence>
<feature type="region of interest" description="Disordered" evidence="2">
    <location>
        <begin position="242"/>
        <end position="261"/>
    </location>
</feature>
<evidence type="ECO:0000313" key="4">
    <source>
        <dbReference type="Proteomes" id="UP001217918"/>
    </source>
</evidence>
<feature type="coiled-coil region" evidence="1">
    <location>
        <begin position="164"/>
        <end position="212"/>
    </location>
</feature>
<name>A0AAD9MFP2_9PEZI</name>
<reference evidence="3" key="1">
    <citation type="journal article" date="2023" name="Mol. Plant Microbe Interact.">
        <title>Elucidating the Obligate Nature and Biological Capacity of an Invasive Fungal Corn Pathogen.</title>
        <authorList>
            <person name="MacCready J.S."/>
            <person name="Roggenkamp E.M."/>
            <person name="Gdanetz K."/>
            <person name="Chilvers M.I."/>
        </authorList>
    </citation>
    <scope>NUCLEOTIDE SEQUENCE</scope>
    <source>
        <strain evidence="3">PM02</strain>
    </source>
</reference>
<gene>
    <name evidence="3" type="ORF">P8C59_009503</name>
</gene>
<dbReference type="EMBL" id="JAQQPM010000009">
    <property type="protein sequence ID" value="KAK2075374.1"/>
    <property type="molecule type" value="Genomic_DNA"/>
</dbReference>
<keyword evidence="1" id="KW-0175">Coiled coil</keyword>
<feature type="region of interest" description="Disordered" evidence="2">
    <location>
        <begin position="60"/>
        <end position="79"/>
    </location>
</feature>
<feature type="compositionally biased region" description="Low complexity" evidence="2">
    <location>
        <begin position="242"/>
        <end position="260"/>
    </location>
</feature>
<sequence>MIVGPPGGMAQRQFWLNPPTVDNIIKRLHYEMRNARLQNKDLQRTQEFLDVLLTSDDIKNEGKTDGAEPAKSHVANGNSADLEEMLLKEREARLHAEDMMQKMEVNNHTGKTNGVAGSLMTNGASELDMAFEPPMDRPLTPEPSADGEESEYARAQDDKFEASTAKFEARIDAMLDEMRGLREQLEAYRQRAEQAEQERDADRKTLAELTQRTRAWGSRGASFPSPTASSSSSVIFAVRLPSSASSSPPADSPAPSSAAACHARRLPSISLSRPQPPRTSGIALALAAETAPQAAVRAHQNRRAAARLARAGPPLRAGEWPLAPEETGLLPVREREARWGRAMTAGVEAFMRRGVARG</sequence>
<evidence type="ECO:0000313" key="3">
    <source>
        <dbReference type="EMBL" id="KAK2075374.1"/>
    </source>
</evidence>
<comment type="caution">
    <text evidence="3">The sequence shown here is derived from an EMBL/GenBank/DDBJ whole genome shotgun (WGS) entry which is preliminary data.</text>
</comment>
<feature type="compositionally biased region" description="Basic and acidic residues" evidence="2">
    <location>
        <begin position="151"/>
        <end position="160"/>
    </location>
</feature>
<proteinExistence type="predicted"/>
<feature type="compositionally biased region" description="Basic and acidic residues" evidence="2">
    <location>
        <begin position="60"/>
        <end position="71"/>
    </location>
</feature>
<organism evidence="3 4">
    <name type="scientific">Phyllachora maydis</name>
    <dbReference type="NCBI Taxonomy" id="1825666"/>
    <lineage>
        <taxon>Eukaryota</taxon>
        <taxon>Fungi</taxon>
        <taxon>Dikarya</taxon>
        <taxon>Ascomycota</taxon>
        <taxon>Pezizomycotina</taxon>
        <taxon>Sordariomycetes</taxon>
        <taxon>Sordariomycetidae</taxon>
        <taxon>Phyllachorales</taxon>
        <taxon>Phyllachoraceae</taxon>
        <taxon>Phyllachora</taxon>
    </lineage>
</organism>
<protein>
    <submittedName>
        <fullName evidence="3">Uncharacterized protein</fullName>
    </submittedName>
</protein>
<dbReference type="Proteomes" id="UP001217918">
    <property type="component" value="Unassembled WGS sequence"/>
</dbReference>
<evidence type="ECO:0000256" key="2">
    <source>
        <dbReference type="SAM" id="MobiDB-lite"/>
    </source>
</evidence>
<feature type="region of interest" description="Disordered" evidence="2">
    <location>
        <begin position="134"/>
        <end position="160"/>
    </location>
</feature>